<name>A0A3E0WFA6_9MICO</name>
<dbReference type="AlphaFoldDB" id="A0A3E0WFA6"/>
<dbReference type="GO" id="GO:0004519">
    <property type="term" value="F:endonuclease activity"/>
    <property type="evidence" value="ECO:0007669"/>
    <property type="project" value="InterPro"/>
</dbReference>
<feature type="compositionally biased region" description="Basic and acidic residues" evidence="2">
    <location>
        <begin position="620"/>
        <end position="631"/>
    </location>
</feature>
<evidence type="ECO:0000313" key="5">
    <source>
        <dbReference type="EMBL" id="RFA28909.1"/>
    </source>
</evidence>
<organism evidence="5 6">
    <name type="scientific">Subtercola boreus</name>
    <dbReference type="NCBI Taxonomy" id="120213"/>
    <lineage>
        <taxon>Bacteria</taxon>
        <taxon>Bacillati</taxon>
        <taxon>Actinomycetota</taxon>
        <taxon>Actinomycetes</taxon>
        <taxon>Micrococcales</taxon>
        <taxon>Microbacteriaceae</taxon>
        <taxon>Subtercola</taxon>
    </lineage>
</organism>
<evidence type="ECO:0000256" key="1">
    <source>
        <dbReference type="ARBA" id="ARBA00023450"/>
    </source>
</evidence>
<dbReference type="OrthoDB" id="3261064at2"/>
<feature type="compositionally biased region" description="Low complexity" evidence="2">
    <location>
        <begin position="363"/>
        <end position="443"/>
    </location>
</feature>
<dbReference type="GO" id="GO:0008270">
    <property type="term" value="F:zinc ion binding"/>
    <property type="evidence" value="ECO:0007669"/>
    <property type="project" value="InterPro"/>
</dbReference>
<feature type="region of interest" description="Disordered" evidence="2">
    <location>
        <begin position="349"/>
        <end position="451"/>
    </location>
</feature>
<sequence length="631" mass="67168">MTRELLTERPLVGASTPPRFVDSVPTPPRAELPSRPGTSALGSPSGSHESPSGSPESPSGSHRSQSGSHELHGSHESHESQPGLSESRRERFAAAVTAVLQSHRLLAAAQAEHAALVEEARLAGVGLHSQDTFRGGPQWSSQMVAEREVTTELAVALHLSEGDARRLLHTSEGLTGVFSSTMTALRSGTISYRHAEKIVECSRTLPADCLPAYEAELLPAARNVSVQRLERLARSAVEHAQPDTAIQRHTDAAACRRLYLEPASDGMAYLSLYLPAVEAVAIYNRATELGRSAKNSGDPRTLTQLRVDTLTDLMLNAETQIPTVTPGIRARVNITVPVLALLPALPGHPTASEGCPPIPPATPTAVLATSTAAPTAPTSTPAAPRATLATPTSAPTAPRATLATPTAAATAPRATPATQTSTPTAPRATPATPPTTTASSTTADPPPDDHEIDGRFVALVAGLDTGRWAELEGYGPIDQHTALILTRDAPSLRRILTDPITGIPLAYRRERYRPPADLDELIRLTHTECTFPLDCTPSTTADLDHTIAWEDGGTTDLLNLSPLCTSHHKVKHHTTWTIEQTPTGTITWTSPAGFEYHVEPTPPTPPRPSSAVRPTPRFTTRHEVRDTTPPF</sequence>
<dbReference type="EMBL" id="NBXE01000008">
    <property type="protein sequence ID" value="RFA28909.1"/>
    <property type="molecule type" value="Genomic_DNA"/>
</dbReference>
<dbReference type="InterPro" id="IPR002711">
    <property type="entry name" value="HNH"/>
</dbReference>
<feature type="region of interest" description="Disordered" evidence="2">
    <location>
        <begin position="599"/>
        <end position="631"/>
    </location>
</feature>
<dbReference type="Proteomes" id="UP000257080">
    <property type="component" value="Unassembled WGS sequence"/>
</dbReference>
<dbReference type="Pfam" id="PF01844">
    <property type="entry name" value="HNH"/>
    <property type="match status" value="1"/>
</dbReference>
<feature type="domain" description="DUF222" evidence="4">
    <location>
        <begin position="119"/>
        <end position="383"/>
    </location>
</feature>
<dbReference type="GO" id="GO:0003676">
    <property type="term" value="F:nucleic acid binding"/>
    <property type="evidence" value="ECO:0007669"/>
    <property type="project" value="InterPro"/>
</dbReference>
<comment type="similarity">
    <text evidence="1">Belongs to the Rv1128c/1148c/1588c/1702c/1945/3466 family.</text>
</comment>
<feature type="compositionally biased region" description="Low complexity" evidence="2">
    <location>
        <begin position="42"/>
        <end position="68"/>
    </location>
</feature>
<evidence type="ECO:0000259" key="3">
    <source>
        <dbReference type="Pfam" id="PF01844"/>
    </source>
</evidence>
<evidence type="ECO:0000313" key="6">
    <source>
        <dbReference type="Proteomes" id="UP000257080"/>
    </source>
</evidence>
<feature type="region of interest" description="Disordered" evidence="2">
    <location>
        <begin position="1"/>
        <end position="89"/>
    </location>
</feature>
<feature type="domain" description="HNH" evidence="3">
    <location>
        <begin position="529"/>
        <end position="573"/>
    </location>
</feature>
<comment type="caution">
    <text evidence="5">The sequence shown here is derived from an EMBL/GenBank/DDBJ whole genome shotgun (WGS) entry which is preliminary data.</text>
</comment>
<proteinExistence type="inferred from homology"/>
<evidence type="ECO:0000259" key="4">
    <source>
        <dbReference type="Pfam" id="PF02720"/>
    </source>
</evidence>
<dbReference type="Pfam" id="PF02720">
    <property type="entry name" value="DUF222"/>
    <property type="match status" value="1"/>
</dbReference>
<dbReference type="CDD" id="cd00085">
    <property type="entry name" value="HNHc"/>
    <property type="match status" value="1"/>
</dbReference>
<dbReference type="Gene3D" id="1.10.30.50">
    <property type="match status" value="1"/>
</dbReference>
<gene>
    <name evidence="5" type="ORF">B7R25_04170</name>
</gene>
<accession>A0A3E0WFA6</accession>
<evidence type="ECO:0000256" key="2">
    <source>
        <dbReference type="SAM" id="MobiDB-lite"/>
    </source>
</evidence>
<dbReference type="InterPro" id="IPR003615">
    <property type="entry name" value="HNH_nuc"/>
</dbReference>
<evidence type="ECO:0008006" key="7">
    <source>
        <dbReference type="Google" id="ProtNLM"/>
    </source>
</evidence>
<dbReference type="InterPro" id="IPR003870">
    <property type="entry name" value="DUF222"/>
</dbReference>
<protein>
    <recommendedName>
        <fullName evidence="7">HNH nuclease domain-containing protein</fullName>
    </recommendedName>
</protein>
<feature type="compositionally biased region" description="Basic and acidic residues" evidence="2">
    <location>
        <begin position="69"/>
        <end position="79"/>
    </location>
</feature>
<reference evidence="5 6" key="1">
    <citation type="submission" date="2017-04" db="EMBL/GenBank/DDBJ databases">
        <title>Comparative genome analysis of Subtercola boreus.</title>
        <authorList>
            <person name="Cho Y.-J."/>
            <person name="Cho A."/>
            <person name="Kim O.-S."/>
            <person name="Lee J.-I."/>
        </authorList>
    </citation>
    <scope>NUCLEOTIDE SEQUENCE [LARGE SCALE GENOMIC DNA]</scope>
    <source>
        <strain evidence="5 6">P28004</strain>
    </source>
</reference>